<evidence type="ECO:0000313" key="2">
    <source>
        <dbReference type="EMBL" id="GAA4045441.1"/>
    </source>
</evidence>
<organism evidence="2 3">
    <name type="scientific">Flavobacterium chungnamense</name>
    <dbReference type="NCBI Taxonomy" id="706182"/>
    <lineage>
        <taxon>Bacteria</taxon>
        <taxon>Pseudomonadati</taxon>
        <taxon>Bacteroidota</taxon>
        <taxon>Flavobacteriia</taxon>
        <taxon>Flavobacteriales</taxon>
        <taxon>Flavobacteriaceae</taxon>
        <taxon>Flavobacterium</taxon>
    </lineage>
</organism>
<accession>A0ABP7UK46</accession>
<feature type="transmembrane region" description="Helical" evidence="1">
    <location>
        <begin position="61"/>
        <end position="87"/>
    </location>
</feature>
<dbReference type="InterPro" id="IPR048136">
    <property type="entry name" value="STM3941-like"/>
</dbReference>
<keyword evidence="1" id="KW-1133">Transmembrane helix</keyword>
<evidence type="ECO:0000256" key="1">
    <source>
        <dbReference type="SAM" id="Phobius"/>
    </source>
</evidence>
<evidence type="ECO:0000313" key="3">
    <source>
        <dbReference type="Proteomes" id="UP001500426"/>
    </source>
</evidence>
<dbReference type="EMBL" id="BAABCS010000006">
    <property type="protein sequence ID" value="GAA4045441.1"/>
    <property type="molecule type" value="Genomic_DNA"/>
</dbReference>
<dbReference type="Proteomes" id="UP001500426">
    <property type="component" value="Unassembled WGS sequence"/>
</dbReference>
<feature type="transmembrane region" description="Helical" evidence="1">
    <location>
        <begin position="20"/>
        <end position="41"/>
    </location>
</feature>
<dbReference type="RefSeq" id="WP_345091114.1">
    <property type="nucleotide sequence ID" value="NZ_BAABCS010000006.1"/>
</dbReference>
<gene>
    <name evidence="2" type="ORF">GCM10022388_08530</name>
</gene>
<comment type="caution">
    <text evidence="2">The sequence shown here is derived from an EMBL/GenBank/DDBJ whole genome shotgun (WGS) entry which is preliminary data.</text>
</comment>
<sequence length="203" mass="23287">MKELQFIQVAQHAPRIKKIIRNLVLLTLVSILVIIVSRFFYEGRVHEAIVYRRGMRLNVEVGWPANINAIASWGLLFFSLAFLYLFFRQDLKKPALAVTNEGLFINQQLFRNAFIPWSEIERVELRGHISNPIMRLFFKDTNAVLKGQVFILKSIANATLKSNPSMGISKDETIGDLVSMFDFMKEKGVPVKEQMAGRSKNEN</sequence>
<keyword evidence="1" id="KW-0472">Membrane</keyword>
<evidence type="ECO:0008006" key="4">
    <source>
        <dbReference type="Google" id="ProtNLM"/>
    </source>
</evidence>
<dbReference type="NCBIfam" id="NF041635">
    <property type="entry name" value="STM3941_fam"/>
    <property type="match status" value="1"/>
</dbReference>
<keyword evidence="1" id="KW-0812">Transmembrane</keyword>
<proteinExistence type="predicted"/>
<protein>
    <recommendedName>
        <fullName evidence="4">PH domain-containing protein</fullName>
    </recommendedName>
</protein>
<keyword evidence="3" id="KW-1185">Reference proteome</keyword>
<reference evidence="3" key="1">
    <citation type="journal article" date="2019" name="Int. J. Syst. Evol. Microbiol.">
        <title>The Global Catalogue of Microorganisms (GCM) 10K type strain sequencing project: providing services to taxonomists for standard genome sequencing and annotation.</title>
        <authorList>
            <consortium name="The Broad Institute Genomics Platform"/>
            <consortium name="The Broad Institute Genome Sequencing Center for Infectious Disease"/>
            <person name="Wu L."/>
            <person name="Ma J."/>
        </authorList>
    </citation>
    <scope>NUCLEOTIDE SEQUENCE [LARGE SCALE GENOMIC DNA]</scope>
    <source>
        <strain evidence="3">JCM 17068</strain>
    </source>
</reference>
<name>A0ABP7UK46_9FLAO</name>